<evidence type="ECO:0008006" key="5">
    <source>
        <dbReference type="Google" id="ProtNLM"/>
    </source>
</evidence>
<evidence type="ECO:0000256" key="2">
    <source>
        <dbReference type="SAM" id="MobiDB-lite"/>
    </source>
</evidence>
<feature type="coiled-coil region" evidence="1">
    <location>
        <begin position="59"/>
        <end position="86"/>
    </location>
</feature>
<name>A0ABZ1I203_9PSEU</name>
<keyword evidence="4" id="KW-1185">Reference proteome</keyword>
<feature type="compositionally biased region" description="Basic and acidic residues" evidence="2">
    <location>
        <begin position="130"/>
        <end position="147"/>
    </location>
</feature>
<dbReference type="EMBL" id="CP142149">
    <property type="protein sequence ID" value="WSE28409.1"/>
    <property type="molecule type" value="Genomic_DNA"/>
</dbReference>
<feature type="compositionally biased region" description="Basic and acidic residues" evidence="2">
    <location>
        <begin position="44"/>
        <end position="53"/>
    </location>
</feature>
<feature type="region of interest" description="Disordered" evidence="2">
    <location>
        <begin position="1"/>
        <end position="53"/>
    </location>
</feature>
<proteinExistence type="predicted"/>
<keyword evidence="1" id="KW-0175">Coiled coil</keyword>
<reference evidence="3 4" key="1">
    <citation type="journal article" date="2015" name="Int. J. Syst. Evol. Microbiol.">
        <title>Amycolatopsis rhabdoformis sp. nov., an actinomycete isolated from a tropical forest soil.</title>
        <authorList>
            <person name="Souza W.R."/>
            <person name="Silva R.E."/>
            <person name="Goodfellow M."/>
            <person name="Busarakam K."/>
            <person name="Figueiro F.S."/>
            <person name="Ferreira D."/>
            <person name="Rodrigues-Filho E."/>
            <person name="Moraes L.A.B."/>
            <person name="Zucchi T.D."/>
        </authorList>
    </citation>
    <scope>NUCLEOTIDE SEQUENCE [LARGE SCALE GENOMIC DNA]</scope>
    <source>
        <strain evidence="3 4">NCIMB 14900</strain>
    </source>
</reference>
<feature type="compositionally biased region" description="Basic and acidic residues" evidence="2">
    <location>
        <begin position="1"/>
        <end position="18"/>
    </location>
</feature>
<sequence>MWKPENWRGRKPPPRWEEDVPPADAEGEDPLLLGHLLTPPLRDAPTRPHEDACPHLPQLQKAERENADLRRRLANVTRRYHDVRQRVLDLEHFWDELISALAGAATKAGFPKHDKPSDGAPTTTKIIYPRTEDETVEKRTRAKEEPR</sequence>
<feature type="compositionally biased region" description="Low complexity" evidence="2">
    <location>
        <begin position="30"/>
        <end position="41"/>
    </location>
</feature>
<dbReference type="RefSeq" id="WP_326567409.1">
    <property type="nucleotide sequence ID" value="NZ_CP142149.1"/>
</dbReference>
<accession>A0ABZ1I203</accession>
<evidence type="ECO:0000313" key="4">
    <source>
        <dbReference type="Proteomes" id="UP001330812"/>
    </source>
</evidence>
<evidence type="ECO:0000313" key="3">
    <source>
        <dbReference type="EMBL" id="WSE28409.1"/>
    </source>
</evidence>
<dbReference type="Proteomes" id="UP001330812">
    <property type="component" value="Chromosome"/>
</dbReference>
<gene>
    <name evidence="3" type="ORF">VSH64_37075</name>
</gene>
<protein>
    <recommendedName>
        <fullName evidence="5">Transposase</fullName>
    </recommendedName>
</protein>
<organism evidence="3 4">
    <name type="scientific">Amycolatopsis rhabdoformis</name>
    <dbReference type="NCBI Taxonomy" id="1448059"/>
    <lineage>
        <taxon>Bacteria</taxon>
        <taxon>Bacillati</taxon>
        <taxon>Actinomycetota</taxon>
        <taxon>Actinomycetes</taxon>
        <taxon>Pseudonocardiales</taxon>
        <taxon>Pseudonocardiaceae</taxon>
        <taxon>Amycolatopsis</taxon>
    </lineage>
</organism>
<evidence type="ECO:0000256" key="1">
    <source>
        <dbReference type="SAM" id="Coils"/>
    </source>
</evidence>
<feature type="region of interest" description="Disordered" evidence="2">
    <location>
        <begin position="107"/>
        <end position="147"/>
    </location>
</feature>
<feature type="compositionally biased region" description="Acidic residues" evidence="2">
    <location>
        <begin position="19"/>
        <end position="29"/>
    </location>
</feature>